<sequence length="205" mass="22165">MGQYWELYNLTKREYVNPHFLPSGVKLYEITNNRPGVPVALFLLVAAIPGVKHPIVGRWAGDRIALIGDYAEEDDMAPEVRHGFSDILISLAASFPGEGVAATFTSTPPLADGRATTLPFLEMEGLGTTSTSGARVQPCHEVLTAVAARLEEPADVGIMRLVSKAWNAAATDGTITARLPKFSTGYTLAWLVDKFPNLQRLDARG</sequence>
<dbReference type="EMBL" id="JALJOT010000004">
    <property type="protein sequence ID" value="KAK9915731.1"/>
    <property type="molecule type" value="Genomic_DNA"/>
</dbReference>
<evidence type="ECO:0000313" key="1">
    <source>
        <dbReference type="EMBL" id="KAK9915731.1"/>
    </source>
</evidence>
<name>A0ABR2YVP2_9CHLO</name>
<keyword evidence="2" id="KW-1185">Reference proteome</keyword>
<protein>
    <submittedName>
        <fullName evidence="1">Uncharacterized protein</fullName>
    </submittedName>
</protein>
<comment type="caution">
    <text evidence="1">The sequence shown here is derived from an EMBL/GenBank/DDBJ whole genome shotgun (WGS) entry which is preliminary data.</text>
</comment>
<proteinExistence type="predicted"/>
<organism evidence="1 2">
    <name type="scientific">Coccomyxa subellipsoidea</name>
    <dbReference type="NCBI Taxonomy" id="248742"/>
    <lineage>
        <taxon>Eukaryota</taxon>
        <taxon>Viridiplantae</taxon>
        <taxon>Chlorophyta</taxon>
        <taxon>core chlorophytes</taxon>
        <taxon>Trebouxiophyceae</taxon>
        <taxon>Trebouxiophyceae incertae sedis</taxon>
        <taxon>Coccomyxaceae</taxon>
        <taxon>Coccomyxa</taxon>
    </lineage>
</organism>
<evidence type="ECO:0000313" key="2">
    <source>
        <dbReference type="Proteomes" id="UP001491310"/>
    </source>
</evidence>
<gene>
    <name evidence="1" type="ORF">WJX75_003355</name>
</gene>
<accession>A0ABR2YVP2</accession>
<reference evidence="1 2" key="1">
    <citation type="journal article" date="2024" name="Nat. Commun.">
        <title>Phylogenomics reveals the evolutionary origins of lichenization in chlorophyte algae.</title>
        <authorList>
            <person name="Puginier C."/>
            <person name="Libourel C."/>
            <person name="Otte J."/>
            <person name="Skaloud P."/>
            <person name="Haon M."/>
            <person name="Grisel S."/>
            <person name="Petersen M."/>
            <person name="Berrin J.G."/>
            <person name="Delaux P.M."/>
            <person name="Dal Grande F."/>
            <person name="Keller J."/>
        </authorList>
    </citation>
    <scope>NUCLEOTIDE SEQUENCE [LARGE SCALE GENOMIC DNA]</scope>
    <source>
        <strain evidence="1 2">SAG 216-7</strain>
    </source>
</reference>
<dbReference type="Proteomes" id="UP001491310">
    <property type="component" value="Unassembled WGS sequence"/>
</dbReference>